<dbReference type="GO" id="GO:0005525">
    <property type="term" value="F:GTP binding"/>
    <property type="evidence" value="ECO:0007669"/>
    <property type="project" value="UniProtKB-KW"/>
</dbReference>
<dbReference type="InterPro" id="IPR027417">
    <property type="entry name" value="P-loop_NTPase"/>
</dbReference>
<dbReference type="SMART" id="SM00788">
    <property type="entry name" value="Adenylsucc_synt"/>
    <property type="match status" value="1"/>
</dbReference>
<dbReference type="GO" id="GO:0005737">
    <property type="term" value="C:cytoplasm"/>
    <property type="evidence" value="ECO:0007669"/>
    <property type="project" value="TreeGrafter"/>
</dbReference>
<accession>A0A383EKP1</accession>
<dbReference type="GO" id="GO:0044208">
    <property type="term" value="P:'de novo' AMP biosynthetic process"/>
    <property type="evidence" value="ECO:0007669"/>
    <property type="project" value="TreeGrafter"/>
</dbReference>
<keyword evidence="7" id="KW-0460">Magnesium</keyword>
<proteinExistence type="inferred from homology"/>
<dbReference type="FunFam" id="3.90.170.10:FF:000001">
    <property type="entry name" value="Adenylosuccinate synthetase"/>
    <property type="match status" value="1"/>
</dbReference>
<reference evidence="9" key="1">
    <citation type="submission" date="2018-05" db="EMBL/GenBank/DDBJ databases">
        <authorList>
            <person name="Lanie J.A."/>
            <person name="Ng W.-L."/>
            <person name="Kazmierczak K.M."/>
            <person name="Andrzejewski T.M."/>
            <person name="Davidsen T.M."/>
            <person name="Wayne K.J."/>
            <person name="Tettelin H."/>
            <person name="Glass J.I."/>
            <person name="Rusch D."/>
            <person name="Podicherti R."/>
            <person name="Tsui H.-C.T."/>
            <person name="Winkler M.E."/>
        </authorList>
    </citation>
    <scope>NUCLEOTIDE SEQUENCE</scope>
</reference>
<evidence type="ECO:0000256" key="7">
    <source>
        <dbReference type="ARBA" id="ARBA00022842"/>
    </source>
</evidence>
<dbReference type="PANTHER" id="PTHR11846">
    <property type="entry name" value="ADENYLOSUCCINATE SYNTHETASE"/>
    <property type="match status" value="1"/>
</dbReference>
<dbReference type="PANTHER" id="PTHR11846:SF0">
    <property type="entry name" value="ADENYLOSUCCINATE SYNTHETASE"/>
    <property type="match status" value="1"/>
</dbReference>
<dbReference type="Pfam" id="PF00709">
    <property type="entry name" value="Adenylsucc_synt"/>
    <property type="match status" value="1"/>
</dbReference>
<name>A0A383EKP1_9ZZZZ</name>
<feature type="non-terminal residue" evidence="9">
    <location>
        <position position="1"/>
    </location>
</feature>
<evidence type="ECO:0000256" key="6">
    <source>
        <dbReference type="ARBA" id="ARBA00022755"/>
    </source>
</evidence>
<dbReference type="GO" id="GO:0046040">
    <property type="term" value="P:IMP metabolic process"/>
    <property type="evidence" value="ECO:0007669"/>
    <property type="project" value="TreeGrafter"/>
</dbReference>
<evidence type="ECO:0000256" key="1">
    <source>
        <dbReference type="ARBA" id="ARBA00001946"/>
    </source>
</evidence>
<comment type="cofactor">
    <cofactor evidence="1">
        <name>Mg(2+)</name>
        <dbReference type="ChEBI" id="CHEBI:18420"/>
    </cofactor>
</comment>
<evidence type="ECO:0000256" key="2">
    <source>
        <dbReference type="ARBA" id="ARBA00011738"/>
    </source>
</evidence>
<keyword evidence="5" id="KW-0547">Nucleotide-binding</keyword>
<organism evidence="9">
    <name type="scientific">marine metagenome</name>
    <dbReference type="NCBI Taxonomy" id="408172"/>
    <lineage>
        <taxon>unclassified sequences</taxon>
        <taxon>metagenomes</taxon>
        <taxon>ecological metagenomes</taxon>
    </lineage>
</organism>
<keyword evidence="6" id="KW-0658">Purine biosynthesis</keyword>
<evidence type="ECO:0000313" key="9">
    <source>
        <dbReference type="EMBL" id="SVE57174.1"/>
    </source>
</evidence>
<dbReference type="HAMAP" id="MF_00011">
    <property type="entry name" value="Adenylosucc_synth"/>
    <property type="match status" value="1"/>
</dbReference>
<evidence type="ECO:0000256" key="5">
    <source>
        <dbReference type="ARBA" id="ARBA00022741"/>
    </source>
</evidence>
<dbReference type="InterPro" id="IPR042111">
    <property type="entry name" value="Adenylosuccinate_synth_dom3"/>
</dbReference>
<comment type="subunit">
    <text evidence="2">Homodimer.</text>
</comment>
<dbReference type="EMBL" id="UINC01226612">
    <property type="protein sequence ID" value="SVE57174.1"/>
    <property type="molecule type" value="Genomic_DNA"/>
</dbReference>
<evidence type="ECO:0000256" key="3">
    <source>
        <dbReference type="ARBA" id="ARBA00022598"/>
    </source>
</evidence>
<gene>
    <name evidence="9" type="ORF">METZ01_LOCUS510028</name>
</gene>
<keyword evidence="8" id="KW-0342">GTP-binding</keyword>
<dbReference type="SUPFAM" id="SSF52540">
    <property type="entry name" value="P-loop containing nucleoside triphosphate hydrolases"/>
    <property type="match status" value="1"/>
</dbReference>
<keyword evidence="3" id="KW-0436">Ligase</keyword>
<protein>
    <recommendedName>
        <fullName evidence="10">Adenylosuccinate synthase</fullName>
    </recommendedName>
</protein>
<dbReference type="InterPro" id="IPR001114">
    <property type="entry name" value="Adenylosuccinate_synthetase"/>
</dbReference>
<dbReference type="GO" id="GO:0004019">
    <property type="term" value="F:adenylosuccinate synthase activity"/>
    <property type="evidence" value="ECO:0007669"/>
    <property type="project" value="InterPro"/>
</dbReference>
<dbReference type="GO" id="GO:0046872">
    <property type="term" value="F:metal ion binding"/>
    <property type="evidence" value="ECO:0007669"/>
    <property type="project" value="UniProtKB-KW"/>
</dbReference>
<evidence type="ECO:0000256" key="4">
    <source>
        <dbReference type="ARBA" id="ARBA00022723"/>
    </source>
</evidence>
<evidence type="ECO:0008006" key="10">
    <source>
        <dbReference type="Google" id="ProtNLM"/>
    </source>
</evidence>
<sequence>GYEFGSTTGRPRRCGWFDAVVARYGIRLNGIDAMILTKVDVLDQFDTLRVCTGYKYKGKVYEEMPADLDVLENGEPVYTEFKGWNQSTVEAEKFDQLPDNARRYIDGLQNMLGAEFFMISTGPERKETIRQGNLF</sequence>
<dbReference type="Gene3D" id="3.90.170.10">
    <property type="entry name" value="Adenylosuccinate Synthetase, subunit A, domain 3"/>
    <property type="match status" value="1"/>
</dbReference>
<dbReference type="AlphaFoldDB" id="A0A383EKP1"/>
<evidence type="ECO:0000256" key="8">
    <source>
        <dbReference type="ARBA" id="ARBA00023134"/>
    </source>
</evidence>
<keyword evidence="4" id="KW-0479">Metal-binding</keyword>